<dbReference type="Proteomes" id="UP000509458">
    <property type="component" value="Chromosome"/>
</dbReference>
<evidence type="ECO:0000313" key="2">
    <source>
        <dbReference type="EMBL" id="CAB9495510.1"/>
    </source>
</evidence>
<dbReference type="GO" id="GO:0016757">
    <property type="term" value="F:glycosyltransferase activity"/>
    <property type="evidence" value="ECO:0007669"/>
    <property type="project" value="InterPro"/>
</dbReference>
<dbReference type="InterPro" id="IPR049625">
    <property type="entry name" value="Glyco_transf_61_cat"/>
</dbReference>
<dbReference type="AlphaFoldDB" id="A0A6T9Y843"/>
<dbReference type="EMBL" id="LR812090">
    <property type="protein sequence ID" value="CAB9495510.1"/>
    <property type="molecule type" value="Genomic_DNA"/>
</dbReference>
<name>A0A6T9Y843_ALTMA</name>
<gene>
    <name evidence="2" type="ORF">ALFOR1_60038</name>
</gene>
<reference evidence="2 3" key="1">
    <citation type="submission" date="2020-06" db="EMBL/GenBank/DDBJ databases">
        <authorList>
            <person name="Duchaud E."/>
        </authorList>
    </citation>
    <scope>NUCLEOTIDE SEQUENCE [LARGE SCALE GENOMIC DNA]</scope>
    <source>
        <strain evidence="2">Alteromonas fortis</strain>
    </source>
</reference>
<dbReference type="RefSeq" id="WP_179984707.1">
    <property type="nucleotide sequence ID" value="NZ_LR812090.1"/>
</dbReference>
<accession>A0A6T9Y843</accession>
<evidence type="ECO:0000313" key="3">
    <source>
        <dbReference type="Proteomes" id="UP000509458"/>
    </source>
</evidence>
<organism evidence="2 3">
    <name type="scientific">Alteromonas macleodii</name>
    <name type="common">Pseudoalteromonas macleodii</name>
    <dbReference type="NCBI Taxonomy" id="28108"/>
    <lineage>
        <taxon>Bacteria</taxon>
        <taxon>Pseudomonadati</taxon>
        <taxon>Pseudomonadota</taxon>
        <taxon>Gammaproteobacteria</taxon>
        <taxon>Alteromonadales</taxon>
        <taxon>Alteromonadaceae</taxon>
        <taxon>Alteromonas/Salinimonas group</taxon>
        <taxon>Alteromonas</taxon>
    </lineage>
</organism>
<dbReference type="Pfam" id="PF04577">
    <property type="entry name" value="Glyco_transf_61"/>
    <property type="match status" value="1"/>
</dbReference>
<proteinExistence type="predicted"/>
<sequence length="336" mass="39105">MKGYSDRFIESNRNFTNVKYHKYVLSDVYIDLKSGLILDNNKHPIWELAYEVLYWGPPIKGKYFDNPKELDNIVETRKQAHLERLSQYTDEDYDKAYTFNANEQVIYLIHPFGWYPYGHLHDSLQRLYQWKDVSFSNPKLLCSDFKRVVEFDKHINACGYAFSTVFSASKLTKLVRVSNLFVGINPAMYTTLTAESYDWLMSGYRSVFGESNNSIPGIYLSRNGIKKGARGVINDNEVQEYLKGKGFVIIDGTEPLEKIYQYFSNANCVVAPHGSLLVNTIFCKRESKIIEFCPNNRPDFSFKNKHKDAFNYKHILLEGDESYNIKIPLEMLEQEL</sequence>
<evidence type="ECO:0000259" key="1">
    <source>
        <dbReference type="Pfam" id="PF04577"/>
    </source>
</evidence>
<protein>
    <recommendedName>
        <fullName evidence="1">Glycosyltransferase 61 catalytic domain-containing protein</fullName>
    </recommendedName>
</protein>
<feature type="domain" description="Glycosyltransferase 61 catalytic" evidence="1">
    <location>
        <begin position="117"/>
        <end position="290"/>
    </location>
</feature>